<evidence type="ECO:0000259" key="1">
    <source>
        <dbReference type="Pfam" id="PF03781"/>
    </source>
</evidence>
<dbReference type="PANTHER" id="PTHR23150:SF19">
    <property type="entry name" value="FORMYLGLYCINE-GENERATING ENZYME"/>
    <property type="match status" value="1"/>
</dbReference>
<dbReference type="Pfam" id="PF03781">
    <property type="entry name" value="FGE-sulfatase"/>
    <property type="match status" value="2"/>
</dbReference>
<dbReference type="PANTHER" id="PTHR23150">
    <property type="entry name" value="SULFATASE MODIFYING FACTOR 1, 2"/>
    <property type="match status" value="1"/>
</dbReference>
<dbReference type="Proteomes" id="UP000321577">
    <property type="component" value="Unassembled WGS sequence"/>
</dbReference>
<sequence length="572" mass="63409">MVTLLAFEYSVTALTIPAPVFPWPLLMRFFRLLPAALLLLPVSWCGAQKPEELTEHTSATMAERFVAVPGSSVLFALHETTVMQWEAFLESSKYAWNYKPYFEQGADHPVVGVTLQDAKAFCAWLTDKERADQKLNMAQSYRLPTQAEWDAAVALLRTRKVDLTVDERVQDERIFPWGMRWPPPPKAGNFAEGEIPGYEDGFPFTSPVGRFAPSSEGLYDLAGNVWEWCWDVQIRAEQEGVLRGGSWAYFRPECLRSDYVYRVPATMQMPTIGFRCVFEDKQRSAALLAVMEQSRQKIRDERREQMMGGPVDKAEVEAMRKKMAGEEVSVLPDPAKLAPAAAGKPFMNSLGMDFVPVGGKLLAGSQEVRMQDFEAWLKAAGRTWEGKPSFLLGGTHPAAGLSWQDAHDFCEWLTKRDIGFKLIPEKAAYRLPSDVEWSQMAGLKDEAGADPAARAGAVKDHFPWSAKGDFPPPPMSTNLDALKVPEYSDSYSYTAPVSTEASNEMGVSGLGGNVSEWCGDSWPGDDTARVVRGGSWLSSDKDKLLTSARRRTPAASTSPDIGFRVVLELPAP</sequence>
<dbReference type="EMBL" id="BKAG01000034">
    <property type="protein sequence ID" value="GEP44674.1"/>
    <property type="molecule type" value="Genomic_DNA"/>
</dbReference>
<feature type="domain" description="Sulfatase-modifying factor enzyme-like" evidence="1">
    <location>
        <begin position="81"/>
        <end position="277"/>
    </location>
</feature>
<dbReference type="InterPro" id="IPR051043">
    <property type="entry name" value="Sulfatase_Mod_Factor_Kinase"/>
</dbReference>
<dbReference type="OrthoDB" id="175850at2"/>
<evidence type="ECO:0000313" key="2">
    <source>
        <dbReference type="EMBL" id="GEP44674.1"/>
    </source>
</evidence>
<keyword evidence="3" id="KW-1185">Reference proteome</keyword>
<evidence type="ECO:0000313" key="3">
    <source>
        <dbReference type="Proteomes" id="UP000321577"/>
    </source>
</evidence>
<reference evidence="2 3" key="1">
    <citation type="submission" date="2019-07" db="EMBL/GenBank/DDBJ databases">
        <title>Whole genome shotgun sequence of Brevifollis gellanilyticus NBRC 108608.</title>
        <authorList>
            <person name="Hosoyama A."/>
            <person name="Uohara A."/>
            <person name="Ohji S."/>
            <person name="Ichikawa N."/>
        </authorList>
    </citation>
    <scope>NUCLEOTIDE SEQUENCE [LARGE SCALE GENOMIC DNA]</scope>
    <source>
        <strain evidence="2 3">NBRC 108608</strain>
    </source>
</reference>
<dbReference type="SUPFAM" id="SSF56436">
    <property type="entry name" value="C-type lectin-like"/>
    <property type="match status" value="2"/>
</dbReference>
<proteinExistence type="predicted"/>
<gene>
    <name evidence="2" type="ORF">BGE01nite_39650</name>
</gene>
<dbReference type="GO" id="GO:0120147">
    <property type="term" value="F:formylglycine-generating oxidase activity"/>
    <property type="evidence" value="ECO:0007669"/>
    <property type="project" value="TreeGrafter"/>
</dbReference>
<dbReference type="InterPro" id="IPR016187">
    <property type="entry name" value="CTDL_fold"/>
</dbReference>
<accession>A0A512MD61</accession>
<feature type="domain" description="Sulfatase-modifying factor enzyme-like" evidence="1">
    <location>
        <begin position="379"/>
        <end position="566"/>
    </location>
</feature>
<name>A0A512MD61_9BACT</name>
<dbReference type="InterPro" id="IPR005532">
    <property type="entry name" value="SUMF_dom"/>
</dbReference>
<organism evidence="2 3">
    <name type="scientific">Brevifollis gellanilyticus</name>
    <dbReference type="NCBI Taxonomy" id="748831"/>
    <lineage>
        <taxon>Bacteria</taxon>
        <taxon>Pseudomonadati</taxon>
        <taxon>Verrucomicrobiota</taxon>
        <taxon>Verrucomicrobiia</taxon>
        <taxon>Verrucomicrobiales</taxon>
        <taxon>Verrucomicrobiaceae</taxon>
    </lineage>
</organism>
<comment type="caution">
    <text evidence="2">The sequence shown here is derived from an EMBL/GenBank/DDBJ whole genome shotgun (WGS) entry which is preliminary data.</text>
</comment>
<dbReference type="InterPro" id="IPR042095">
    <property type="entry name" value="SUMF_sf"/>
</dbReference>
<dbReference type="Gene3D" id="3.90.1580.10">
    <property type="entry name" value="paralog of FGE (formylglycine-generating enzyme)"/>
    <property type="match status" value="2"/>
</dbReference>
<dbReference type="AlphaFoldDB" id="A0A512MD61"/>
<protein>
    <recommendedName>
        <fullName evidence="1">Sulfatase-modifying factor enzyme-like domain-containing protein</fullName>
    </recommendedName>
</protein>